<feature type="signal peptide" evidence="3">
    <location>
        <begin position="1"/>
        <end position="25"/>
    </location>
</feature>
<reference evidence="5 6" key="1">
    <citation type="submission" date="2023-04" db="EMBL/GenBank/DDBJ databases">
        <title>Genome of Basidiobolus ranarum AG-B5.</title>
        <authorList>
            <person name="Stajich J.E."/>
            <person name="Carter-House D."/>
            <person name="Gryganskyi A."/>
        </authorList>
    </citation>
    <scope>NUCLEOTIDE SEQUENCE [LARGE SCALE GENOMIC DNA]</scope>
    <source>
        <strain evidence="5 6">AG-B5</strain>
    </source>
</reference>
<dbReference type="PROSITE" id="PS51092">
    <property type="entry name" value="FN2_2"/>
    <property type="match status" value="1"/>
</dbReference>
<dbReference type="InterPro" id="IPR013806">
    <property type="entry name" value="Kringle-like"/>
</dbReference>
<keyword evidence="6" id="KW-1185">Reference proteome</keyword>
<sequence length="116" mass="12483">MKLYLPSSLIPALFLFAANLSLVSAVNPTVGFSDCASSFVYKGIQYQGCTEADNQGKPWCFLRRTTLQDNWGYCQKDTIPIRTGSFNGQEVECDTASDVGNGTLVHGCFSASAGPD</sequence>
<evidence type="ECO:0000256" key="1">
    <source>
        <dbReference type="ARBA" id="ARBA00022737"/>
    </source>
</evidence>
<evidence type="ECO:0000313" key="5">
    <source>
        <dbReference type="EMBL" id="KAK9667627.1"/>
    </source>
</evidence>
<dbReference type="InterPro" id="IPR036943">
    <property type="entry name" value="FN_type2_sf"/>
</dbReference>
<accession>A0ABR2VLH2</accession>
<dbReference type="InterPro" id="IPR000562">
    <property type="entry name" value="FN_type2_dom"/>
</dbReference>
<feature type="chain" id="PRO_5045713014" description="Fibronectin type-II domain-containing protein" evidence="3">
    <location>
        <begin position="26"/>
        <end position="116"/>
    </location>
</feature>
<evidence type="ECO:0000259" key="4">
    <source>
        <dbReference type="PROSITE" id="PS51092"/>
    </source>
</evidence>
<comment type="caution">
    <text evidence="5">The sequence shown here is derived from an EMBL/GenBank/DDBJ whole genome shotgun (WGS) entry which is preliminary data.</text>
</comment>
<dbReference type="EMBL" id="JASJQH010010887">
    <property type="protein sequence ID" value="KAK9667627.1"/>
    <property type="molecule type" value="Genomic_DNA"/>
</dbReference>
<dbReference type="Pfam" id="PF00040">
    <property type="entry name" value="fn2"/>
    <property type="match status" value="1"/>
</dbReference>
<keyword evidence="1" id="KW-0677">Repeat</keyword>
<gene>
    <name evidence="5" type="ORF">K7432_017589</name>
</gene>
<evidence type="ECO:0000256" key="2">
    <source>
        <dbReference type="ARBA" id="ARBA00023157"/>
    </source>
</evidence>
<feature type="domain" description="Fibronectin type-II" evidence="4">
    <location>
        <begin position="30"/>
        <end position="76"/>
    </location>
</feature>
<dbReference type="SUPFAM" id="SSF57440">
    <property type="entry name" value="Kringle-like"/>
    <property type="match status" value="1"/>
</dbReference>
<keyword evidence="2" id="KW-1015">Disulfide bond</keyword>
<keyword evidence="3" id="KW-0732">Signal</keyword>
<name>A0ABR2VLH2_9FUNG</name>
<dbReference type="Gene3D" id="2.10.10.10">
    <property type="entry name" value="Fibronectin, type II, collagen-binding"/>
    <property type="match status" value="1"/>
</dbReference>
<dbReference type="Proteomes" id="UP001479436">
    <property type="component" value="Unassembled WGS sequence"/>
</dbReference>
<organism evidence="5 6">
    <name type="scientific">Basidiobolus ranarum</name>
    <dbReference type="NCBI Taxonomy" id="34480"/>
    <lineage>
        <taxon>Eukaryota</taxon>
        <taxon>Fungi</taxon>
        <taxon>Fungi incertae sedis</taxon>
        <taxon>Zoopagomycota</taxon>
        <taxon>Entomophthoromycotina</taxon>
        <taxon>Basidiobolomycetes</taxon>
        <taxon>Basidiobolales</taxon>
        <taxon>Basidiobolaceae</taxon>
        <taxon>Basidiobolus</taxon>
    </lineage>
</organism>
<evidence type="ECO:0000256" key="3">
    <source>
        <dbReference type="SAM" id="SignalP"/>
    </source>
</evidence>
<protein>
    <recommendedName>
        <fullName evidence="4">Fibronectin type-II domain-containing protein</fullName>
    </recommendedName>
</protein>
<evidence type="ECO:0000313" key="6">
    <source>
        <dbReference type="Proteomes" id="UP001479436"/>
    </source>
</evidence>
<proteinExistence type="predicted"/>